<organism evidence="2 3">
    <name type="scientific">Coccidioides immitis (strain RS)</name>
    <name type="common">Valley fever fungus</name>
    <dbReference type="NCBI Taxonomy" id="246410"/>
    <lineage>
        <taxon>Eukaryota</taxon>
        <taxon>Fungi</taxon>
        <taxon>Dikarya</taxon>
        <taxon>Ascomycota</taxon>
        <taxon>Pezizomycotina</taxon>
        <taxon>Eurotiomycetes</taxon>
        <taxon>Eurotiomycetidae</taxon>
        <taxon>Onygenales</taxon>
        <taxon>Onygenaceae</taxon>
        <taxon>Coccidioides</taxon>
    </lineage>
</organism>
<name>A0A0D8JUL2_COCIM</name>
<protein>
    <submittedName>
        <fullName evidence="2">Uncharacterized protein</fullName>
    </submittedName>
</protein>
<dbReference type="GeneID" id="24164880"/>
<dbReference type="VEuPathDB" id="FungiDB:CIMG_13253"/>
<dbReference type="EMBL" id="GG704913">
    <property type="protein sequence ID" value="KJF60814.1"/>
    <property type="molecule type" value="Genomic_DNA"/>
</dbReference>
<dbReference type="InParanoid" id="A0A0D8JUL2"/>
<evidence type="ECO:0000313" key="2">
    <source>
        <dbReference type="EMBL" id="KJF60814.1"/>
    </source>
</evidence>
<evidence type="ECO:0000256" key="1">
    <source>
        <dbReference type="SAM" id="MobiDB-lite"/>
    </source>
</evidence>
<dbReference type="Proteomes" id="UP000001261">
    <property type="component" value="Unassembled WGS sequence"/>
</dbReference>
<reference evidence="3" key="2">
    <citation type="journal article" date="2010" name="Genome Res.">
        <title>Population genomic sequencing of Coccidioides fungi reveals recent hybridization and transposon control.</title>
        <authorList>
            <person name="Neafsey D.E."/>
            <person name="Barker B.M."/>
            <person name="Sharpton T.J."/>
            <person name="Stajich J.E."/>
            <person name="Park D.J."/>
            <person name="Whiston E."/>
            <person name="Hung C.-Y."/>
            <person name="McMahan C."/>
            <person name="White J."/>
            <person name="Sykes S."/>
            <person name="Heiman D."/>
            <person name="Young S."/>
            <person name="Zeng Q."/>
            <person name="Abouelleil A."/>
            <person name="Aftuck L."/>
            <person name="Bessette D."/>
            <person name="Brown A."/>
            <person name="FitzGerald M."/>
            <person name="Lui A."/>
            <person name="Macdonald J.P."/>
            <person name="Priest M."/>
            <person name="Orbach M.J."/>
            <person name="Galgiani J.N."/>
            <person name="Kirkland T.N."/>
            <person name="Cole G.T."/>
            <person name="Birren B.W."/>
            <person name="Henn M.R."/>
            <person name="Taylor J.W."/>
            <person name="Rounsley S.D."/>
        </authorList>
    </citation>
    <scope>GENOME REANNOTATION</scope>
    <source>
        <strain evidence="3">RS</strain>
    </source>
</reference>
<feature type="compositionally biased region" description="Basic residues" evidence="1">
    <location>
        <begin position="28"/>
        <end position="37"/>
    </location>
</feature>
<sequence length="49" mass="5633">MGRPEEGMQEARNGIRRRATSTESDKCGRRRRGKGKTQKREESGTWVVI</sequence>
<dbReference type="KEGG" id="cim:CIMG_13253"/>
<evidence type="ECO:0000313" key="3">
    <source>
        <dbReference type="Proteomes" id="UP000001261"/>
    </source>
</evidence>
<proteinExistence type="predicted"/>
<dbReference type="AlphaFoldDB" id="A0A0D8JUL2"/>
<feature type="region of interest" description="Disordered" evidence="1">
    <location>
        <begin position="1"/>
        <end position="49"/>
    </location>
</feature>
<reference evidence="3" key="1">
    <citation type="journal article" date="2009" name="Genome Res.">
        <title>Comparative genomic analyses of the human fungal pathogens Coccidioides and their relatives.</title>
        <authorList>
            <person name="Sharpton T.J."/>
            <person name="Stajich J.E."/>
            <person name="Rounsley S.D."/>
            <person name="Gardner M.J."/>
            <person name="Wortman J.R."/>
            <person name="Jordar V.S."/>
            <person name="Maiti R."/>
            <person name="Kodira C.D."/>
            <person name="Neafsey D.E."/>
            <person name="Zeng Q."/>
            <person name="Hung C.-Y."/>
            <person name="McMahan C."/>
            <person name="Muszewska A."/>
            <person name="Grynberg M."/>
            <person name="Mandel M.A."/>
            <person name="Kellner E.M."/>
            <person name="Barker B.M."/>
            <person name="Galgiani J.N."/>
            <person name="Orbach M.J."/>
            <person name="Kirkland T.N."/>
            <person name="Cole G.T."/>
            <person name="Henn M.R."/>
            <person name="Birren B.W."/>
            <person name="Taylor J.W."/>
        </authorList>
    </citation>
    <scope>NUCLEOTIDE SEQUENCE [LARGE SCALE GENOMIC DNA]</scope>
    <source>
        <strain evidence="3">RS</strain>
    </source>
</reference>
<accession>A0A0D8JUL2</accession>
<keyword evidence="3" id="KW-1185">Reference proteome</keyword>
<gene>
    <name evidence="2" type="ORF">CIMG_13253</name>
</gene>
<dbReference type="RefSeq" id="XP_004445077.1">
    <property type="nucleotide sequence ID" value="XM_004445020.1"/>
</dbReference>